<gene>
    <name evidence="3" type="ORF">DPMN_049096</name>
</gene>
<feature type="region of interest" description="Disordered" evidence="1">
    <location>
        <begin position="361"/>
        <end position="385"/>
    </location>
</feature>
<evidence type="ECO:0000313" key="3">
    <source>
        <dbReference type="EMBL" id="KAH3742355.1"/>
    </source>
</evidence>
<dbReference type="InterPro" id="IPR032071">
    <property type="entry name" value="DUF4806"/>
</dbReference>
<reference evidence="3" key="1">
    <citation type="journal article" date="2019" name="bioRxiv">
        <title>The Genome of the Zebra Mussel, Dreissena polymorpha: A Resource for Invasive Species Research.</title>
        <authorList>
            <person name="McCartney M.A."/>
            <person name="Auch B."/>
            <person name="Kono T."/>
            <person name="Mallez S."/>
            <person name="Zhang Y."/>
            <person name="Obille A."/>
            <person name="Becker A."/>
            <person name="Abrahante J.E."/>
            <person name="Garbe J."/>
            <person name="Badalamenti J.P."/>
            <person name="Herman A."/>
            <person name="Mangelson H."/>
            <person name="Liachko I."/>
            <person name="Sullivan S."/>
            <person name="Sone E.D."/>
            <person name="Koren S."/>
            <person name="Silverstein K.A.T."/>
            <person name="Beckman K.B."/>
            <person name="Gohl D.M."/>
        </authorList>
    </citation>
    <scope>NUCLEOTIDE SEQUENCE</scope>
    <source>
        <strain evidence="3">Duluth1</strain>
        <tissue evidence="3">Whole animal</tissue>
    </source>
</reference>
<proteinExistence type="predicted"/>
<sequence length="385" mass="43004">MSKYVVVEFATNEVAIVSENWLTDESDGNKKVLWPPMKSSAKLNMAVKQHAEPEDTWVSCAIRRLMYQTDSFEKAQQKAKEAEEESDLQTDADVRQSSVSQKRKHRPNPRFLDSDTEDEESQTRDTCTKRQLVTLTTTKDSDTVMPSPPPKISIPAGTKCDSPMLLGSKSGMSTPKQSKRPGQDATPLLPTSSPQQSAHISSDRPQPIVTGRDISILRSLEEIKQDQREIKAMLATLIQQMHGHVGGQELPEGIVLPVKRLEDVEGIEQRLCDKATFRMLVDYLSNVGGSCVKLMTKRLMAGVLDNQFAKGFNWTGRGKMSFQALKLCLAILQAVKRVFPNTTTSETEFFIKEWLRNASDREGGRKTRTKPSTMASAMAEEDSDH</sequence>
<feature type="region of interest" description="Disordered" evidence="1">
    <location>
        <begin position="76"/>
        <end position="208"/>
    </location>
</feature>
<dbReference type="Pfam" id="PF16064">
    <property type="entry name" value="DUF4806"/>
    <property type="match status" value="1"/>
</dbReference>
<dbReference type="AlphaFoldDB" id="A0A9D4DCA0"/>
<evidence type="ECO:0000259" key="2">
    <source>
        <dbReference type="Pfam" id="PF16064"/>
    </source>
</evidence>
<dbReference type="PANTHER" id="PTHR34153">
    <property type="entry name" value="SI:CH211-262H13.3-RELATED-RELATED"/>
    <property type="match status" value="1"/>
</dbReference>
<evidence type="ECO:0000256" key="1">
    <source>
        <dbReference type="SAM" id="MobiDB-lite"/>
    </source>
</evidence>
<comment type="caution">
    <text evidence="3">The sequence shown here is derived from an EMBL/GenBank/DDBJ whole genome shotgun (WGS) entry which is preliminary data.</text>
</comment>
<dbReference type="Proteomes" id="UP000828390">
    <property type="component" value="Unassembled WGS sequence"/>
</dbReference>
<dbReference type="PANTHER" id="PTHR34153:SF2">
    <property type="entry name" value="SI:CH211-262H13.3-RELATED"/>
    <property type="match status" value="1"/>
</dbReference>
<dbReference type="OrthoDB" id="6780942at2759"/>
<accession>A0A9D4DCA0</accession>
<dbReference type="EMBL" id="JAIWYP010000011">
    <property type="protein sequence ID" value="KAH3742355.1"/>
    <property type="molecule type" value="Genomic_DNA"/>
</dbReference>
<organism evidence="3 4">
    <name type="scientific">Dreissena polymorpha</name>
    <name type="common">Zebra mussel</name>
    <name type="synonym">Mytilus polymorpha</name>
    <dbReference type="NCBI Taxonomy" id="45954"/>
    <lineage>
        <taxon>Eukaryota</taxon>
        <taxon>Metazoa</taxon>
        <taxon>Spiralia</taxon>
        <taxon>Lophotrochozoa</taxon>
        <taxon>Mollusca</taxon>
        <taxon>Bivalvia</taxon>
        <taxon>Autobranchia</taxon>
        <taxon>Heteroconchia</taxon>
        <taxon>Euheterodonta</taxon>
        <taxon>Imparidentia</taxon>
        <taxon>Neoheterodontei</taxon>
        <taxon>Myida</taxon>
        <taxon>Dreissenoidea</taxon>
        <taxon>Dreissenidae</taxon>
        <taxon>Dreissena</taxon>
    </lineage>
</organism>
<keyword evidence="4" id="KW-1185">Reference proteome</keyword>
<feature type="compositionally biased region" description="Polar residues" evidence="1">
    <location>
        <begin position="189"/>
        <end position="204"/>
    </location>
</feature>
<feature type="compositionally biased region" description="Polar residues" evidence="1">
    <location>
        <begin position="129"/>
        <end position="138"/>
    </location>
</feature>
<feature type="domain" description="DUF4806" evidence="2">
    <location>
        <begin position="252"/>
        <end position="323"/>
    </location>
</feature>
<evidence type="ECO:0000313" key="4">
    <source>
        <dbReference type="Proteomes" id="UP000828390"/>
    </source>
</evidence>
<protein>
    <recommendedName>
        <fullName evidence="2">DUF4806 domain-containing protein</fullName>
    </recommendedName>
</protein>
<reference evidence="3" key="2">
    <citation type="submission" date="2020-11" db="EMBL/GenBank/DDBJ databases">
        <authorList>
            <person name="McCartney M.A."/>
            <person name="Auch B."/>
            <person name="Kono T."/>
            <person name="Mallez S."/>
            <person name="Becker A."/>
            <person name="Gohl D.M."/>
            <person name="Silverstein K.A.T."/>
            <person name="Koren S."/>
            <person name="Bechman K.B."/>
            <person name="Herman A."/>
            <person name="Abrahante J.E."/>
            <person name="Garbe J."/>
        </authorList>
    </citation>
    <scope>NUCLEOTIDE SEQUENCE</scope>
    <source>
        <strain evidence="3">Duluth1</strain>
        <tissue evidence="3">Whole animal</tissue>
    </source>
</reference>
<name>A0A9D4DCA0_DREPO</name>